<dbReference type="Gene3D" id="3.30.420.10">
    <property type="entry name" value="Ribonuclease H-like superfamily/Ribonuclease H"/>
    <property type="match status" value="1"/>
</dbReference>
<dbReference type="GO" id="GO:0015074">
    <property type="term" value="P:DNA integration"/>
    <property type="evidence" value="ECO:0007669"/>
    <property type="project" value="InterPro"/>
</dbReference>
<dbReference type="EMBL" id="FQ014231">
    <property type="protein sequence ID" value="CBL54154.1"/>
    <property type="molecule type" value="Genomic_DNA"/>
</dbReference>
<reference evidence="2" key="2">
    <citation type="journal article" date="2011" name="Genome Biol. Evol.">
        <title>Structural and content diversity of mitochondrial genome in beet: a comparative genomic analysis.</title>
        <authorList>
            <person name="Darracq A."/>
            <person name="Varre J.S."/>
            <person name="Marechal-Drouard L."/>
            <person name="Courseaux A."/>
            <person name="Saumitou-Laprade P."/>
            <person name="Oztas S."/>
            <person name="Vacherie B."/>
            <person name="Barbe V.and.Touzet.P."/>
        </authorList>
    </citation>
    <scope>NUCLEOTIDE SEQUENCE</scope>
</reference>
<dbReference type="Pfam" id="PF00665">
    <property type="entry name" value="rve"/>
    <property type="match status" value="1"/>
</dbReference>
<dbReference type="PROSITE" id="PS50994">
    <property type="entry name" value="INTEGRASE"/>
    <property type="match status" value="1"/>
</dbReference>
<organism evidence="2">
    <name type="scientific">Beta vulgaris subsp. maritima</name>
    <name type="common">Sea beet</name>
    <name type="synonym">Beta maritima</name>
    <dbReference type="NCBI Taxonomy" id="350892"/>
    <lineage>
        <taxon>Eukaryota</taxon>
        <taxon>Viridiplantae</taxon>
        <taxon>Streptophyta</taxon>
        <taxon>Embryophyta</taxon>
        <taxon>Tracheophyta</taxon>
        <taxon>Spermatophyta</taxon>
        <taxon>Magnoliopsida</taxon>
        <taxon>eudicotyledons</taxon>
        <taxon>Gunneridae</taxon>
        <taxon>Pentapetalae</taxon>
        <taxon>Caryophyllales</taxon>
        <taxon>Chenopodiaceae</taxon>
        <taxon>Betoideae</taxon>
        <taxon>Beta</taxon>
    </lineage>
</organism>
<accession>F4MLC7</accession>
<protein>
    <recommendedName>
        <fullName evidence="1">Integrase catalytic domain-containing protein</fullName>
    </recommendedName>
</protein>
<dbReference type="InterPro" id="IPR039537">
    <property type="entry name" value="Retrotran_Ty1/copia-like"/>
</dbReference>
<dbReference type="InterPro" id="IPR057670">
    <property type="entry name" value="SH3_retrovirus"/>
</dbReference>
<gene>
    <name evidence="2" type="primary">orf266</name>
</gene>
<name>F4MLC7_BETVM</name>
<feature type="domain" description="Integrase catalytic" evidence="1">
    <location>
        <begin position="38"/>
        <end position="206"/>
    </location>
</feature>
<dbReference type="InterPro" id="IPR012337">
    <property type="entry name" value="RNaseH-like_sf"/>
</dbReference>
<dbReference type="InterPro" id="IPR001584">
    <property type="entry name" value="Integrase_cat-core"/>
</dbReference>
<dbReference type="PANTHER" id="PTHR42648">
    <property type="entry name" value="TRANSPOSASE, PUTATIVE-RELATED"/>
    <property type="match status" value="1"/>
</dbReference>
<dbReference type="SUPFAM" id="SSF53098">
    <property type="entry name" value="Ribonuclease H-like"/>
    <property type="match status" value="1"/>
</dbReference>
<dbReference type="Pfam" id="PF25597">
    <property type="entry name" value="SH3_retrovirus"/>
    <property type="match status" value="1"/>
</dbReference>
<dbReference type="InterPro" id="IPR036397">
    <property type="entry name" value="RNaseH_sf"/>
</dbReference>
<evidence type="ECO:0000259" key="1">
    <source>
        <dbReference type="PROSITE" id="PS50994"/>
    </source>
</evidence>
<dbReference type="PANTHER" id="PTHR42648:SF31">
    <property type="entry name" value="RNA-DIRECTED DNA POLYMERASE"/>
    <property type="match status" value="1"/>
</dbReference>
<keyword evidence="2" id="KW-0496">Mitochondrion</keyword>
<proteinExistence type="predicted"/>
<sequence length="266" mass="30778">MSKIRKIPELSVLHQHTAEVCITCPRAKMTKVEYKRSMSRAKEIFDLIHLDIWGPYKVMTRTHCRYFMTIVDDYSRVIWVQLLKQKSDAYEAIKGFLKMVKTQYGKQVKVIRSDNAFEFEDNQCKALYADQGVVHQTSCVDRPQQNGRAERKHRNILEMSRALRFQAGLALKYWGDCVQAAVHITNRLPTPLLNGLSPYEVMHNKKPNSSVLRTFGCLAMAYNPSRYKDKFEERGVPCVYLGNALNQKGYKLLNINTNGKYVFLLS</sequence>
<dbReference type="GO" id="GO:0003676">
    <property type="term" value="F:nucleic acid binding"/>
    <property type="evidence" value="ECO:0007669"/>
    <property type="project" value="InterPro"/>
</dbReference>
<evidence type="ECO:0000313" key="2">
    <source>
        <dbReference type="EMBL" id="CBL54154.1"/>
    </source>
</evidence>
<geneLocation type="mitochondrion" evidence="2"/>
<dbReference type="AlphaFoldDB" id="F4MLC7"/>
<reference evidence="2" key="1">
    <citation type="submission" date="2010-10" db="EMBL/GenBank/DDBJ databases">
        <authorList>
            <person name="Genoscope - CEA"/>
        </authorList>
    </citation>
    <scope>NUCLEOTIDE SEQUENCE</scope>
</reference>